<comment type="caution">
    <text evidence="1">The sequence shown here is derived from an EMBL/GenBank/DDBJ whole genome shotgun (WGS) entry which is preliminary data.</text>
</comment>
<protein>
    <submittedName>
        <fullName evidence="1">Uncharacterized protein</fullName>
    </submittedName>
</protein>
<organism evidence="1 2">
    <name type="scientific">Goekera deserti</name>
    <dbReference type="NCBI Taxonomy" id="2497753"/>
    <lineage>
        <taxon>Bacteria</taxon>
        <taxon>Bacillati</taxon>
        <taxon>Actinomycetota</taxon>
        <taxon>Actinomycetes</taxon>
        <taxon>Geodermatophilales</taxon>
        <taxon>Geodermatophilaceae</taxon>
        <taxon>Goekera</taxon>
    </lineage>
</organism>
<dbReference type="AlphaFoldDB" id="A0A7K3WJR8"/>
<name>A0A7K3WJR8_9ACTN</name>
<evidence type="ECO:0000313" key="2">
    <source>
        <dbReference type="Proteomes" id="UP000470470"/>
    </source>
</evidence>
<dbReference type="Proteomes" id="UP000470470">
    <property type="component" value="Unassembled WGS sequence"/>
</dbReference>
<dbReference type="EMBL" id="JAAGWK010000027">
    <property type="protein sequence ID" value="NEL55960.1"/>
    <property type="molecule type" value="Genomic_DNA"/>
</dbReference>
<proteinExistence type="predicted"/>
<accession>A0A7K3WJR8</accession>
<evidence type="ECO:0000313" key="1">
    <source>
        <dbReference type="EMBL" id="NEL55960.1"/>
    </source>
</evidence>
<sequence>MTRAGRAGLATELAAARARVVSAGAPRDGREALTLARGGWTAEAYWSIAELGQHAADVGALVAYRVEHPGRRSRREQPAARYAVNRLIVDAEQATLGGAPLRTAVWGWLELLAVEARDWPLVEQVHRHLQGWSAEARELLATVGPLAPLTRLAGMDDAEARSLAAAGMLDEPGLRLLAGLRGYRLP</sequence>
<reference evidence="1 2" key="1">
    <citation type="submission" date="2020-02" db="EMBL/GenBank/DDBJ databases">
        <title>The whole genome sequence of CPCC 205119.</title>
        <authorList>
            <person name="Jiang Z."/>
        </authorList>
    </citation>
    <scope>NUCLEOTIDE SEQUENCE [LARGE SCALE GENOMIC DNA]</scope>
    <source>
        <strain evidence="1 2">CPCC 205119</strain>
    </source>
</reference>
<keyword evidence="2" id="KW-1185">Reference proteome</keyword>
<gene>
    <name evidence="1" type="ORF">G1H19_18450</name>
</gene>
<dbReference type="RefSeq" id="WP_152730577.1">
    <property type="nucleotide sequence ID" value="NZ_JAABOZ010000002.1"/>
</dbReference>